<evidence type="ECO:0000256" key="6">
    <source>
        <dbReference type="ARBA" id="ARBA00023157"/>
    </source>
</evidence>
<evidence type="ECO:0000256" key="1">
    <source>
        <dbReference type="ARBA" id="ARBA00001182"/>
    </source>
</evidence>
<evidence type="ECO:0000256" key="9">
    <source>
        <dbReference type="RuleBase" id="RU004208"/>
    </source>
</evidence>
<dbReference type="CDD" id="cd00238">
    <property type="entry name" value="ERp29c"/>
    <property type="match status" value="1"/>
</dbReference>
<feature type="domain" description="Thioredoxin" evidence="11">
    <location>
        <begin position="14"/>
        <end position="111"/>
    </location>
</feature>
<keyword evidence="6" id="KW-1015">Disulfide bond</keyword>
<comment type="similarity">
    <text evidence="2 9">Belongs to the protein disulfide isomerase family.</text>
</comment>
<dbReference type="FunFam" id="3.40.30.10:FF:000032">
    <property type="entry name" value="Protein disulfide-isomerase A6 homolog"/>
    <property type="match status" value="1"/>
</dbReference>
<accession>A0A0L0GEN0</accession>
<feature type="chain" id="PRO_5005538912" description="protein disulfide-isomerase" evidence="10">
    <location>
        <begin position="21"/>
        <end position="377"/>
    </location>
</feature>
<evidence type="ECO:0000313" key="13">
    <source>
        <dbReference type="Proteomes" id="UP000054560"/>
    </source>
</evidence>
<dbReference type="GeneID" id="25901036"/>
<dbReference type="Pfam" id="PF07749">
    <property type="entry name" value="ERp29"/>
    <property type="match status" value="1"/>
</dbReference>
<keyword evidence="8" id="KW-0676">Redox-active center</keyword>
<dbReference type="SUPFAM" id="SSF47933">
    <property type="entry name" value="ERP29 C domain-like"/>
    <property type="match status" value="1"/>
</dbReference>
<evidence type="ECO:0000256" key="3">
    <source>
        <dbReference type="ARBA" id="ARBA00012723"/>
    </source>
</evidence>
<evidence type="ECO:0000256" key="2">
    <source>
        <dbReference type="ARBA" id="ARBA00006347"/>
    </source>
</evidence>
<keyword evidence="7" id="KW-0413">Isomerase</keyword>
<dbReference type="InterPro" id="IPR036249">
    <property type="entry name" value="Thioredoxin-like_sf"/>
</dbReference>
<evidence type="ECO:0000259" key="11">
    <source>
        <dbReference type="PROSITE" id="PS51352"/>
    </source>
</evidence>
<feature type="domain" description="Thioredoxin" evidence="11">
    <location>
        <begin position="112"/>
        <end position="258"/>
    </location>
</feature>
<evidence type="ECO:0000256" key="4">
    <source>
        <dbReference type="ARBA" id="ARBA00022729"/>
    </source>
</evidence>
<dbReference type="Pfam" id="PF00085">
    <property type="entry name" value="Thioredoxin"/>
    <property type="match status" value="2"/>
</dbReference>
<dbReference type="PROSITE" id="PS00194">
    <property type="entry name" value="THIOREDOXIN_1"/>
    <property type="match status" value="1"/>
</dbReference>
<dbReference type="InterPro" id="IPR005788">
    <property type="entry name" value="PDI_thioredoxin-like_dom"/>
</dbReference>
<dbReference type="PANTHER" id="PTHR45672:SF11">
    <property type="entry name" value="PROTEIN DISULFIDE-ISOMERASE C17H9.14C"/>
    <property type="match status" value="1"/>
</dbReference>
<evidence type="ECO:0000256" key="8">
    <source>
        <dbReference type="ARBA" id="ARBA00023284"/>
    </source>
</evidence>
<dbReference type="InterPro" id="IPR013766">
    <property type="entry name" value="Thioredoxin_domain"/>
</dbReference>
<dbReference type="Gene3D" id="3.40.30.10">
    <property type="entry name" value="Glutaredoxin"/>
    <property type="match status" value="2"/>
</dbReference>
<dbReference type="PROSITE" id="PS51352">
    <property type="entry name" value="THIOREDOXIN_2"/>
    <property type="match status" value="2"/>
</dbReference>
<dbReference type="NCBIfam" id="TIGR01126">
    <property type="entry name" value="pdi_dom"/>
    <property type="match status" value="1"/>
</dbReference>
<keyword evidence="13" id="KW-1185">Reference proteome</keyword>
<evidence type="ECO:0000256" key="10">
    <source>
        <dbReference type="SAM" id="SignalP"/>
    </source>
</evidence>
<dbReference type="STRING" id="667725.A0A0L0GEN0"/>
<dbReference type="Proteomes" id="UP000054560">
    <property type="component" value="Unassembled WGS sequence"/>
</dbReference>
<proteinExistence type="inferred from homology"/>
<dbReference type="InterPro" id="IPR036356">
    <property type="entry name" value="ERp29_C_sf"/>
</dbReference>
<keyword evidence="5" id="KW-0677">Repeat</keyword>
<dbReference type="GO" id="GO:0006457">
    <property type="term" value="P:protein folding"/>
    <property type="evidence" value="ECO:0007669"/>
    <property type="project" value="TreeGrafter"/>
</dbReference>
<dbReference type="OrthoDB" id="427280at2759"/>
<dbReference type="RefSeq" id="XP_014161243.1">
    <property type="nucleotide sequence ID" value="XM_014305768.1"/>
</dbReference>
<dbReference type="AlphaFoldDB" id="A0A0L0GEN0"/>
<feature type="signal peptide" evidence="10">
    <location>
        <begin position="1"/>
        <end position="20"/>
    </location>
</feature>
<dbReference type="CDD" id="cd02998">
    <property type="entry name" value="PDI_a_ERp38"/>
    <property type="match status" value="1"/>
</dbReference>
<evidence type="ECO:0000256" key="5">
    <source>
        <dbReference type="ARBA" id="ARBA00022737"/>
    </source>
</evidence>
<dbReference type="SUPFAM" id="SSF52833">
    <property type="entry name" value="Thioredoxin-like"/>
    <property type="match status" value="2"/>
</dbReference>
<dbReference type="EMBL" id="KQ241613">
    <property type="protein sequence ID" value="KNC87341.1"/>
    <property type="molecule type" value="Genomic_DNA"/>
</dbReference>
<dbReference type="GO" id="GO:0005783">
    <property type="term" value="C:endoplasmic reticulum"/>
    <property type="evidence" value="ECO:0007669"/>
    <property type="project" value="InterPro"/>
</dbReference>
<dbReference type="InterPro" id="IPR017937">
    <property type="entry name" value="Thioredoxin_CS"/>
</dbReference>
<name>A0A0L0GEN0_9EUKA</name>
<organism evidence="12 13">
    <name type="scientific">Sphaeroforma arctica JP610</name>
    <dbReference type="NCBI Taxonomy" id="667725"/>
    <lineage>
        <taxon>Eukaryota</taxon>
        <taxon>Ichthyosporea</taxon>
        <taxon>Ichthyophonida</taxon>
        <taxon>Sphaeroforma</taxon>
    </lineage>
</organism>
<protein>
    <recommendedName>
        <fullName evidence="3">protein disulfide-isomerase</fullName>
        <ecNumber evidence="3">5.3.4.1</ecNumber>
    </recommendedName>
</protein>
<evidence type="ECO:0000313" key="12">
    <source>
        <dbReference type="EMBL" id="KNC87341.1"/>
    </source>
</evidence>
<evidence type="ECO:0000256" key="7">
    <source>
        <dbReference type="ARBA" id="ARBA00023235"/>
    </source>
</evidence>
<sequence length="377" mass="40848">MLSLKLALCLILSLILSSHAEVFGLDGVTDFSPEEFDATIDGTHTKNWVVAFVAPWCGHCKTLKPVWSEVGVAIAATGQDDKVGLALVDADEHRDFGIKYDVTGFPTIKMFKAGSTEAEPYNGPRDVDGVVKFLNDEFGTNIFIKKAPKSVVELDEDSFDGVALDSTKNVLVEFYAPWCGHCKNLAPVYEKVAKAYRNEGNCVIAAIDASTHKSIGSRYEVTGFPALKFFGAGTTEPEDYSTGRDADSFVKFMNEKCGVDRTIDGKLGATAGIIEEFNSFVGSYNAGDSISELVEKVAQSAKDHAEPAAQLYAKIFNKIKEKGSAYIEKEKARLTKMIADGKAKADKLDMFTQKYNILSALTGTSEPVVPAAGKEEL</sequence>
<dbReference type="PANTHER" id="PTHR45672">
    <property type="entry name" value="PROTEIN DISULFIDE-ISOMERASE C17H9.14C-RELATED"/>
    <property type="match status" value="1"/>
</dbReference>
<dbReference type="GO" id="GO:0003756">
    <property type="term" value="F:protein disulfide isomerase activity"/>
    <property type="evidence" value="ECO:0007669"/>
    <property type="project" value="UniProtKB-EC"/>
</dbReference>
<keyword evidence="4 10" id="KW-0732">Signal</keyword>
<dbReference type="PRINTS" id="PR00421">
    <property type="entry name" value="THIOREDOXIN"/>
</dbReference>
<dbReference type="eggNOG" id="KOG0191">
    <property type="taxonomic scope" value="Eukaryota"/>
</dbReference>
<gene>
    <name evidence="12" type="ORF">SARC_00532</name>
</gene>
<dbReference type="InterPro" id="IPR051063">
    <property type="entry name" value="PDI"/>
</dbReference>
<dbReference type="EC" id="5.3.4.1" evidence="3"/>
<dbReference type="InterPro" id="IPR011679">
    <property type="entry name" value="ERp29_C"/>
</dbReference>
<reference evidence="12 13" key="1">
    <citation type="submission" date="2011-02" db="EMBL/GenBank/DDBJ databases">
        <title>The Genome Sequence of Sphaeroforma arctica JP610.</title>
        <authorList>
            <consortium name="The Broad Institute Genome Sequencing Platform"/>
            <person name="Russ C."/>
            <person name="Cuomo C."/>
            <person name="Young S.K."/>
            <person name="Zeng Q."/>
            <person name="Gargeya S."/>
            <person name="Alvarado L."/>
            <person name="Berlin A."/>
            <person name="Chapman S.B."/>
            <person name="Chen Z."/>
            <person name="Freedman E."/>
            <person name="Gellesch M."/>
            <person name="Goldberg J."/>
            <person name="Griggs A."/>
            <person name="Gujja S."/>
            <person name="Heilman E."/>
            <person name="Heiman D."/>
            <person name="Howarth C."/>
            <person name="Mehta T."/>
            <person name="Neiman D."/>
            <person name="Pearson M."/>
            <person name="Roberts A."/>
            <person name="Saif S."/>
            <person name="Shea T."/>
            <person name="Shenoy N."/>
            <person name="Sisk P."/>
            <person name="Stolte C."/>
            <person name="Sykes S."/>
            <person name="White J."/>
            <person name="Yandava C."/>
            <person name="Burger G."/>
            <person name="Gray M.W."/>
            <person name="Holland P.W.H."/>
            <person name="King N."/>
            <person name="Lang F.B.F."/>
            <person name="Roger A.J."/>
            <person name="Ruiz-Trillo I."/>
            <person name="Haas B."/>
            <person name="Nusbaum C."/>
            <person name="Birren B."/>
        </authorList>
    </citation>
    <scope>NUCLEOTIDE SEQUENCE [LARGE SCALE GENOMIC DNA]</scope>
    <source>
        <strain evidence="12 13">JP610</strain>
    </source>
</reference>
<comment type="catalytic activity">
    <reaction evidence="1">
        <text>Catalyzes the rearrangement of -S-S- bonds in proteins.</text>
        <dbReference type="EC" id="5.3.4.1"/>
    </reaction>
</comment>
<dbReference type="Gene3D" id="1.20.1150.12">
    <property type="entry name" value="Endoplasmic reticulum resident protein 29, C-terminal domain"/>
    <property type="match status" value="1"/>
</dbReference>